<dbReference type="RefSeq" id="WP_008636301.1">
    <property type="nucleotide sequence ID" value="NZ_AFXZ01000015.1"/>
</dbReference>
<proteinExistence type="predicted"/>
<dbReference type="OrthoDB" id="1449787at2"/>
<evidence type="ECO:0000256" key="1">
    <source>
        <dbReference type="SAM" id="Phobius"/>
    </source>
</evidence>
<feature type="transmembrane region" description="Helical" evidence="1">
    <location>
        <begin position="7"/>
        <end position="24"/>
    </location>
</feature>
<dbReference type="STRING" id="1046627.BZARG_2354"/>
<evidence type="ECO:0000313" key="2">
    <source>
        <dbReference type="EMBL" id="EGV43921.1"/>
    </source>
</evidence>
<feature type="transmembrane region" description="Helical" evidence="1">
    <location>
        <begin position="30"/>
        <end position="47"/>
    </location>
</feature>
<dbReference type="Proteomes" id="UP000003730">
    <property type="component" value="Unassembled WGS sequence"/>
</dbReference>
<sequence>MKNQQRINYFLILVGSILVIYAQTGDEKPLAFLITGIVILMFGVYRISSKIPSKFDKDVEEVKHENHDV</sequence>
<reference evidence="2 3" key="1">
    <citation type="journal article" date="2008" name="Int. J. Syst. Evol. Microbiol.">
        <title>Bizionia argentinensis sp. nov., isolated from surface marine water in Antarctica.</title>
        <authorList>
            <person name="Bercovich A."/>
            <person name="Vazquez S.C."/>
            <person name="Yankilevich P."/>
            <person name="Coria S.H."/>
            <person name="Foti M."/>
            <person name="Hernandez E."/>
            <person name="Vidal A."/>
            <person name="Ruberto L."/>
            <person name="Melo C."/>
            <person name="Marenssi S."/>
            <person name="Criscuolo M."/>
            <person name="Memoli M."/>
            <person name="Arguelles M."/>
            <person name="Mac Cormack W.P."/>
        </authorList>
    </citation>
    <scope>NUCLEOTIDE SEQUENCE [LARGE SCALE GENOMIC DNA]</scope>
    <source>
        <strain evidence="2 3">JUB59</strain>
    </source>
</reference>
<keyword evidence="1" id="KW-0812">Transmembrane</keyword>
<dbReference type="AlphaFoldDB" id="G2ECB2"/>
<name>G2ECB2_9FLAO</name>
<organism evidence="2 3">
    <name type="scientific">Bizionia argentinensis JUB59</name>
    <dbReference type="NCBI Taxonomy" id="1046627"/>
    <lineage>
        <taxon>Bacteria</taxon>
        <taxon>Pseudomonadati</taxon>
        <taxon>Bacteroidota</taxon>
        <taxon>Flavobacteriia</taxon>
        <taxon>Flavobacteriales</taxon>
        <taxon>Flavobacteriaceae</taxon>
        <taxon>Bizionia</taxon>
    </lineage>
</organism>
<keyword evidence="3" id="KW-1185">Reference proteome</keyword>
<accession>G2ECB2</accession>
<keyword evidence="1" id="KW-1133">Transmembrane helix</keyword>
<evidence type="ECO:0000313" key="3">
    <source>
        <dbReference type="Proteomes" id="UP000003730"/>
    </source>
</evidence>
<keyword evidence="1" id="KW-0472">Membrane</keyword>
<gene>
    <name evidence="2" type="ORF">BZARG_2354</name>
</gene>
<dbReference type="EMBL" id="AFXZ01000015">
    <property type="protein sequence ID" value="EGV43921.1"/>
    <property type="molecule type" value="Genomic_DNA"/>
</dbReference>
<protein>
    <submittedName>
        <fullName evidence="2">Uncharacterized protein</fullName>
    </submittedName>
</protein>
<comment type="caution">
    <text evidence="2">The sequence shown here is derived from an EMBL/GenBank/DDBJ whole genome shotgun (WGS) entry which is preliminary data.</text>
</comment>